<keyword evidence="1" id="KW-0472">Membrane</keyword>
<protein>
    <recommendedName>
        <fullName evidence="4">DUF1003 domain-containing protein</fullName>
    </recommendedName>
</protein>
<accession>A0ABQ6ABG6</accession>
<organism evidence="2 3">
    <name type="scientific">Acidocella aquatica</name>
    <dbReference type="NCBI Taxonomy" id="1922313"/>
    <lineage>
        <taxon>Bacteria</taxon>
        <taxon>Pseudomonadati</taxon>
        <taxon>Pseudomonadota</taxon>
        <taxon>Alphaproteobacteria</taxon>
        <taxon>Acetobacterales</taxon>
        <taxon>Acidocellaceae</taxon>
        <taxon>Acidocella</taxon>
    </lineage>
</organism>
<evidence type="ECO:0008006" key="4">
    <source>
        <dbReference type="Google" id="ProtNLM"/>
    </source>
</evidence>
<evidence type="ECO:0000256" key="1">
    <source>
        <dbReference type="SAM" id="Phobius"/>
    </source>
</evidence>
<name>A0ABQ6ABG6_9PROT</name>
<keyword evidence="1" id="KW-1133">Transmembrane helix</keyword>
<reference evidence="3" key="1">
    <citation type="journal article" date="2019" name="Int. J. Syst. Evol. Microbiol.">
        <title>The Global Catalogue of Microorganisms (GCM) 10K type strain sequencing project: providing services to taxonomists for standard genome sequencing and annotation.</title>
        <authorList>
            <consortium name="The Broad Institute Genomics Platform"/>
            <consortium name="The Broad Institute Genome Sequencing Center for Infectious Disease"/>
            <person name="Wu L."/>
            <person name="Ma J."/>
        </authorList>
    </citation>
    <scope>NUCLEOTIDE SEQUENCE [LARGE SCALE GENOMIC DNA]</scope>
    <source>
        <strain evidence="3">NBRC 112502</strain>
    </source>
</reference>
<proteinExistence type="predicted"/>
<comment type="caution">
    <text evidence="2">The sequence shown here is derived from an EMBL/GenBank/DDBJ whole genome shotgun (WGS) entry which is preliminary data.</text>
</comment>
<dbReference type="RefSeq" id="WP_284258974.1">
    <property type="nucleotide sequence ID" value="NZ_BSOS01000079.1"/>
</dbReference>
<feature type="transmembrane region" description="Helical" evidence="1">
    <location>
        <begin position="29"/>
        <end position="49"/>
    </location>
</feature>
<feature type="transmembrane region" description="Helical" evidence="1">
    <location>
        <begin position="55"/>
        <end position="80"/>
    </location>
</feature>
<gene>
    <name evidence="2" type="ORF">GCM10010909_28120</name>
</gene>
<keyword evidence="1" id="KW-0812">Transmembrane</keyword>
<evidence type="ECO:0000313" key="3">
    <source>
        <dbReference type="Proteomes" id="UP001156641"/>
    </source>
</evidence>
<keyword evidence="3" id="KW-1185">Reference proteome</keyword>
<dbReference type="Proteomes" id="UP001156641">
    <property type="component" value="Unassembled WGS sequence"/>
</dbReference>
<sequence>MKSPEVVKKLPLDRISKINDTIAIRSNQIFATMGFFWFCLVFSLLPLKWPAAMPFVQYASSGVLQLVALPLLGVGTILAARSSDKLAKEQHDAVMETVKDMQILMAELHQLHLELHAKVDEALAGDEPETAENQRPL</sequence>
<dbReference type="EMBL" id="BSOS01000079">
    <property type="protein sequence ID" value="GLR68131.1"/>
    <property type="molecule type" value="Genomic_DNA"/>
</dbReference>
<evidence type="ECO:0000313" key="2">
    <source>
        <dbReference type="EMBL" id="GLR68131.1"/>
    </source>
</evidence>